<evidence type="ECO:0000256" key="6">
    <source>
        <dbReference type="SAM" id="Phobius"/>
    </source>
</evidence>
<evidence type="ECO:0000313" key="8">
    <source>
        <dbReference type="EMBL" id="PLB47429.1"/>
    </source>
</evidence>
<comment type="caution">
    <text evidence="8">The sequence shown here is derived from an EMBL/GenBank/DDBJ whole genome shotgun (WGS) entry which is preliminary data.</text>
</comment>
<accession>A0A2I2G3H9</accession>
<dbReference type="EMBL" id="MSFO01000006">
    <property type="protein sequence ID" value="PLB47429.1"/>
    <property type="molecule type" value="Genomic_DNA"/>
</dbReference>
<dbReference type="Proteomes" id="UP000234275">
    <property type="component" value="Unassembled WGS sequence"/>
</dbReference>
<feature type="transmembrane region" description="Helical" evidence="6">
    <location>
        <begin position="212"/>
        <end position="232"/>
    </location>
</feature>
<evidence type="ECO:0000256" key="5">
    <source>
        <dbReference type="SAM" id="MobiDB-lite"/>
    </source>
</evidence>
<dbReference type="CDD" id="cd17323">
    <property type="entry name" value="MFS_Tpo1_MDR_like"/>
    <property type="match status" value="1"/>
</dbReference>
<dbReference type="RefSeq" id="XP_024702731.1">
    <property type="nucleotide sequence ID" value="XM_024846974.1"/>
</dbReference>
<feature type="transmembrane region" description="Helical" evidence="6">
    <location>
        <begin position="368"/>
        <end position="389"/>
    </location>
</feature>
<feature type="transmembrane region" description="Helical" evidence="6">
    <location>
        <begin position="326"/>
        <end position="347"/>
    </location>
</feature>
<feature type="transmembrane region" description="Helical" evidence="6">
    <location>
        <begin position="55"/>
        <end position="76"/>
    </location>
</feature>
<keyword evidence="4 6" id="KW-0472">Membrane</keyword>
<evidence type="ECO:0000256" key="3">
    <source>
        <dbReference type="ARBA" id="ARBA00022989"/>
    </source>
</evidence>
<feature type="transmembrane region" description="Helical" evidence="6">
    <location>
        <begin position="297"/>
        <end position="314"/>
    </location>
</feature>
<feature type="transmembrane region" description="Helical" evidence="6">
    <location>
        <begin position="184"/>
        <end position="206"/>
    </location>
</feature>
<dbReference type="GeneID" id="36554673"/>
<dbReference type="PROSITE" id="PS50850">
    <property type="entry name" value="MFS"/>
    <property type="match status" value="1"/>
</dbReference>
<keyword evidence="3 6" id="KW-1133">Transmembrane helix</keyword>
<evidence type="ECO:0000259" key="7">
    <source>
        <dbReference type="PROSITE" id="PS50850"/>
    </source>
</evidence>
<proteinExistence type="predicted"/>
<dbReference type="PRINTS" id="PR01036">
    <property type="entry name" value="TCRTETB"/>
</dbReference>
<feature type="transmembrane region" description="Helical" evidence="6">
    <location>
        <begin position="96"/>
        <end position="116"/>
    </location>
</feature>
<comment type="subcellular location">
    <subcellularLocation>
        <location evidence="1">Membrane</location>
        <topology evidence="1">Multi-pass membrane protein</topology>
    </subcellularLocation>
</comment>
<name>A0A2I2G3H9_9EURO</name>
<dbReference type="STRING" id="1392250.A0A2I2G3H9"/>
<feature type="compositionally biased region" description="Polar residues" evidence="5">
    <location>
        <begin position="27"/>
        <end position="36"/>
    </location>
</feature>
<feature type="region of interest" description="Disordered" evidence="5">
    <location>
        <begin position="1"/>
        <end position="42"/>
    </location>
</feature>
<reference evidence="8 9" key="1">
    <citation type="submission" date="2016-12" db="EMBL/GenBank/DDBJ databases">
        <title>The genomes of Aspergillus section Nigri reveals drivers in fungal speciation.</title>
        <authorList>
            <consortium name="DOE Joint Genome Institute"/>
            <person name="Vesth T.C."/>
            <person name="Nybo J."/>
            <person name="Theobald S."/>
            <person name="Brandl J."/>
            <person name="Frisvad J.C."/>
            <person name="Nielsen K.F."/>
            <person name="Lyhne E.K."/>
            <person name="Kogle M.E."/>
            <person name="Kuo A."/>
            <person name="Riley R."/>
            <person name="Clum A."/>
            <person name="Nolan M."/>
            <person name="Lipzen A."/>
            <person name="Salamov A."/>
            <person name="Henrissat B."/>
            <person name="Wiebenga A."/>
            <person name="De Vries R.P."/>
            <person name="Grigoriev I.V."/>
            <person name="Mortensen U.H."/>
            <person name="Andersen M.R."/>
            <person name="Baker S.E."/>
        </authorList>
    </citation>
    <scope>NUCLEOTIDE SEQUENCE [LARGE SCALE GENOMIC DNA]</scope>
    <source>
        <strain evidence="8 9">IBT 23096</strain>
    </source>
</reference>
<dbReference type="FunFam" id="1.20.1250.20:FF:000011">
    <property type="entry name" value="MFS multidrug transporter, putative"/>
    <property type="match status" value="1"/>
</dbReference>
<protein>
    <submittedName>
        <fullName evidence="8">MFS general substrate transporter</fullName>
    </submittedName>
</protein>
<feature type="domain" description="Major facilitator superfamily (MFS) profile" evidence="7">
    <location>
        <begin position="57"/>
        <end position="489"/>
    </location>
</feature>
<dbReference type="VEuPathDB" id="FungiDB:P170DRAFT_413366"/>
<dbReference type="GO" id="GO:0016020">
    <property type="term" value="C:membrane"/>
    <property type="evidence" value="ECO:0007669"/>
    <property type="project" value="UniProtKB-SubCell"/>
</dbReference>
<feature type="compositionally biased region" description="Polar residues" evidence="5">
    <location>
        <begin position="10"/>
        <end position="19"/>
    </location>
</feature>
<feature type="transmembrane region" description="Helical" evidence="6">
    <location>
        <begin position="461"/>
        <end position="484"/>
    </location>
</feature>
<feature type="transmembrane region" description="Helical" evidence="6">
    <location>
        <begin position="122"/>
        <end position="143"/>
    </location>
</feature>
<keyword evidence="9" id="KW-1185">Reference proteome</keyword>
<evidence type="ECO:0000256" key="2">
    <source>
        <dbReference type="ARBA" id="ARBA00022692"/>
    </source>
</evidence>
<evidence type="ECO:0000256" key="4">
    <source>
        <dbReference type="ARBA" id="ARBA00023136"/>
    </source>
</evidence>
<organism evidence="8 9">
    <name type="scientific">Aspergillus steynii IBT 23096</name>
    <dbReference type="NCBI Taxonomy" id="1392250"/>
    <lineage>
        <taxon>Eukaryota</taxon>
        <taxon>Fungi</taxon>
        <taxon>Dikarya</taxon>
        <taxon>Ascomycota</taxon>
        <taxon>Pezizomycotina</taxon>
        <taxon>Eurotiomycetes</taxon>
        <taxon>Eurotiomycetidae</taxon>
        <taxon>Eurotiales</taxon>
        <taxon>Aspergillaceae</taxon>
        <taxon>Aspergillus</taxon>
        <taxon>Aspergillus subgen. Circumdati</taxon>
    </lineage>
</organism>
<dbReference type="AlphaFoldDB" id="A0A2I2G3H9"/>
<dbReference type="SUPFAM" id="SSF103473">
    <property type="entry name" value="MFS general substrate transporter"/>
    <property type="match status" value="1"/>
</dbReference>
<gene>
    <name evidence="8" type="ORF">P170DRAFT_413366</name>
</gene>
<feature type="transmembrane region" description="Helical" evidence="6">
    <location>
        <begin position="395"/>
        <end position="415"/>
    </location>
</feature>
<dbReference type="PANTHER" id="PTHR23502">
    <property type="entry name" value="MAJOR FACILITATOR SUPERFAMILY"/>
    <property type="match status" value="1"/>
</dbReference>
<evidence type="ECO:0000313" key="9">
    <source>
        <dbReference type="Proteomes" id="UP000234275"/>
    </source>
</evidence>
<sequence>MAPIFEQDNKQTTSFSPRSNEGDMASKSPSDPNLVTWNGPDDPDNPLNWSRANKWTATILVSCFTFISPVSSTMVAPALSTMATEFHIGSGIEQNLLMSIFLLAYALGPFIIAPLSEMYGRVVVLQSANMFYLVFNTVCGFATSREQMLAFRFLSGFGGSAPQAIGGGVLSDCWHKEERGAATALYSVMPFLGPAIGPIAGGYLTQYLSWRWIFWIVSMADATIQVLAFLLLSETYAPRILAIRKERLQRRTGNRNLHTEYDSPDRSFGQVLRKNLVRPFIMLFTQPAIQALALYRGYQYGLMYLVLASFPMVWEETYEESKGTASLNYLSLGVGFIIGLQFCGRVLDRVYLRLKKHYNHDGRPEFRIPLMLPGGLLVPIGLFIYGWTAESRTHWIVPNIGGAIFAIGLIISFQCAQTYVVDAYSRYAASATGVAAFVRTLAGFAFPLFADSLYRRLGLGWGNSLLGFVSLGLGIVSPILLWFYGEWLREKSPYCAG</sequence>
<dbReference type="OrthoDB" id="6770063at2759"/>
<dbReference type="InterPro" id="IPR011701">
    <property type="entry name" value="MFS"/>
</dbReference>
<dbReference type="PANTHER" id="PTHR23502:SF60">
    <property type="entry name" value="MAJOR FACILITATOR SUPERFAMILY (MFS) PROFILE DOMAIN-CONTAINING PROTEIN-RELATED"/>
    <property type="match status" value="1"/>
</dbReference>
<dbReference type="InterPro" id="IPR036259">
    <property type="entry name" value="MFS_trans_sf"/>
</dbReference>
<keyword evidence="2 6" id="KW-0812">Transmembrane</keyword>
<dbReference type="InterPro" id="IPR020846">
    <property type="entry name" value="MFS_dom"/>
</dbReference>
<dbReference type="Pfam" id="PF07690">
    <property type="entry name" value="MFS_1"/>
    <property type="match status" value="1"/>
</dbReference>
<evidence type="ECO:0000256" key="1">
    <source>
        <dbReference type="ARBA" id="ARBA00004141"/>
    </source>
</evidence>
<dbReference type="Gene3D" id="1.20.1250.20">
    <property type="entry name" value="MFS general substrate transporter like domains"/>
    <property type="match status" value="1"/>
</dbReference>
<dbReference type="GO" id="GO:0022857">
    <property type="term" value="F:transmembrane transporter activity"/>
    <property type="evidence" value="ECO:0007669"/>
    <property type="project" value="InterPro"/>
</dbReference>
<feature type="transmembrane region" description="Helical" evidence="6">
    <location>
        <begin position="427"/>
        <end position="449"/>
    </location>
</feature>